<dbReference type="RefSeq" id="WP_069308397.1">
    <property type="nucleotide sequence ID" value="NZ_MCRJ01000186.1"/>
</dbReference>
<dbReference type="Proteomes" id="UP000094622">
    <property type="component" value="Unassembled WGS sequence"/>
</dbReference>
<keyword evidence="2" id="KW-1185">Reference proteome</keyword>
<gene>
    <name evidence="1" type="ORF">A6302_04294</name>
</gene>
<evidence type="ECO:0000313" key="1">
    <source>
        <dbReference type="EMBL" id="ODN68409.1"/>
    </source>
</evidence>
<sequence>MTLARNVRTIRVLNAVAAGQTDQNGAVLDMANFDGVMFIAAFGTLATGAVTGLKAQQGQEANLADAADLAGSALDIAASDDNRLLVLDIFRPAERYVRAVVTRGTADAVIDCVIAIQYGPRRGPVSQDATVAGYETHVSPAEGTA</sequence>
<dbReference type="EMBL" id="MCRJ01000186">
    <property type="protein sequence ID" value="ODN68409.1"/>
    <property type="molecule type" value="Genomic_DNA"/>
</dbReference>
<dbReference type="OrthoDB" id="8480927at2"/>
<accession>A0A1E3GWF5</accession>
<evidence type="ECO:0000313" key="2">
    <source>
        <dbReference type="Proteomes" id="UP000094622"/>
    </source>
</evidence>
<proteinExistence type="predicted"/>
<name>A0A1E3GWF5_9HYPH</name>
<protein>
    <submittedName>
        <fullName evidence="1">Uncharacterized protein</fullName>
    </submittedName>
</protein>
<comment type="caution">
    <text evidence="1">The sequence shown here is derived from an EMBL/GenBank/DDBJ whole genome shotgun (WGS) entry which is preliminary data.</text>
</comment>
<organism evidence="1 2">
    <name type="scientific">Methylobrevis pamukkalensis</name>
    <dbReference type="NCBI Taxonomy" id="1439726"/>
    <lineage>
        <taxon>Bacteria</taxon>
        <taxon>Pseudomonadati</taxon>
        <taxon>Pseudomonadota</taxon>
        <taxon>Alphaproteobacteria</taxon>
        <taxon>Hyphomicrobiales</taxon>
        <taxon>Pleomorphomonadaceae</taxon>
        <taxon>Methylobrevis</taxon>
    </lineage>
</organism>
<reference evidence="1 2" key="1">
    <citation type="submission" date="2016-07" db="EMBL/GenBank/DDBJ databases">
        <title>Draft Genome Sequence of Methylobrevis pamukkalensis PK2.</title>
        <authorList>
            <person name="Vasilenko O.V."/>
            <person name="Doronina N.V."/>
            <person name="Shmareva M.N."/>
            <person name="Tarlachkov S.V."/>
            <person name="Mustakhimov I."/>
            <person name="Trotsenko Y.A."/>
        </authorList>
    </citation>
    <scope>NUCLEOTIDE SEQUENCE [LARGE SCALE GENOMIC DNA]</scope>
    <source>
        <strain evidence="1 2">PK2</strain>
    </source>
</reference>
<dbReference type="AlphaFoldDB" id="A0A1E3GWF5"/>